<gene>
    <name evidence="2" type="ORF">S06H3_16758</name>
</gene>
<organism evidence="2">
    <name type="scientific">marine sediment metagenome</name>
    <dbReference type="NCBI Taxonomy" id="412755"/>
    <lineage>
        <taxon>unclassified sequences</taxon>
        <taxon>metagenomes</taxon>
        <taxon>ecological metagenomes</taxon>
    </lineage>
</organism>
<dbReference type="GO" id="GO:0006260">
    <property type="term" value="P:DNA replication"/>
    <property type="evidence" value="ECO:0007669"/>
    <property type="project" value="UniProtKB-KW"/>
</dbReference>
<name>X1K7A9_9ZZZZ</name>
<evidence type="ECO:0000313" key="2">
    <source>
        <dbReference type="EMBL" id="GAI02927.1"/>
    </source>
</evidence>
<comment type="caution">
    <text evidence="2">The sequence shown here is derived from an EMBL/GenBank/DDBJ whole genome shotgun (WGS) entry which is preliminary data.</text>
</comment>
<keyword evidence="1" id="KW-0235">DNA replication</keyword>
<dbReference type="InterPro" id="IPR000989">
    <property type="entry name" value="Rep"/>
</dbReference>
<dbReference type="EMBL" id="BARV01008319">
    <property type="protein sequence ID" value="GAI02927.1"/>
    <property type="molecule type" value="Genomic_DNA"/>
</dbReference>
<feature type="non-terminal residue" evidence="2">
    <location>
        <position position="357"/>
    </location>
</feature>
<dbReference type="GO" id="GO:0003677">
    <property type="term" value="F:DNA binding"/>
    <property type="evidence" value="ECO:0007669"/>
    <property type="project" value="InterPro"/>
</dbReference>
<sequence length="357" mass="40800">MSNYTHTKKKSRGSQILDSRSVVVEAPQRETQGNLVASFFLDGSPKLARGEKKASSREKNQNDFSLERTALLVHSNRSGIGLQKQAIINALKGADEWKEAEKIENCHTRFMFLVCDDCGAPAVFSNSCNSRICPDCSPEMKKKLIAKYGNSLAHLSKYHIERLKFLTLTGPNVQKLDDKGKVFSELRKAFTKFRHRQPLDKKLKGGLYAIETTVDEVKGWNVHLHALVSMNYHQVACDSMKKCKDRKEEIKFENDHCSVCKNKCLRRLWQECSGSTVLDIKKVYDPKGAVIEIIGYLLKAVPLASPEQLVEWWRAWRNKPYIKLFGEFMKLDFEKPKLLCPWCDGSRFTAHSQGFYT</sequence>
<dbReference type="AlphaFoldDB" id="X1K7A9"/>
<accession>X1K7A9</accession>
<proteinExistence type="predicted"/>
<reference evidence="2" key="1">
    <citation type="journal article" date="2014" name="Front. Microbiol.">
        <title>High frequency of phylogenetically diverse reductive dehalogenase-homologous genes in deep subseafloor sedimentary metagenomes.</title>
        <authorList>
            <person name="Kawai M."/>
            <person name="Futagami T."/>
            <person name="Toyoda A."/>
            <person name="Takaki Y."/>
            <person name="Nishi S."/>
            <person name="Hori S."/>
            <person name="Arai W."/>
            <person name="Tsubouchi T."/>
            <person name="Morono Y."/>
            <person name="Uchiyama I."/>
            <person name="Ito T."/>
            <person name="Fujiyama A."/>
            <person name="Inagaki F."/>
            <person name="Takami H."/>
        </authorList>
    </citation>
    <scope>NUCLEOTIDE SEQUENCE</scope>
    <source>
        <strain evidence="2">Expedition CK06-06</strain>
    </source>
</reference>
<dbReference type="Pfam" id="PF01446">
    <property type="entry name" value="Rep_1"/>
    <property type="match status" value="1"/>
</dbReference>
<protein>
    <submittedName>
        <fullName evidence="2">Uncharacterized protein</fullName>
    </submittedName>
</protein>
<evidence type="ECO:0000256" key="1">
    <source>
        <dbReference type="ARBA" id="ARBA00022705"/>
    </source>
</evidence>